<organism evidence="12 13">
    <name type="scientific">Litomosoides sigmodontis</name>
    <name type="common">Filarial nematode worm</name>
    <dbReference type="NCBI Taxonomy" id="42156"/>
    <lineage>
        <taxon>Eukaryota</taxon>
        <taxon>Metazoa</taxon>
        <taxon>Ecdysozoa</taxon>
        <taxon>Nematoda</taxon>
        <taxon>Chromadorea</taxon>
        <taxon>Rhabditida</taxon>
        <taxon>Spirurina</taxon>
        <taxon>Spiruromorpha</taxon>
        <taxon>Filarioidea</taxon>
        <taxon>Onchocercidae</taxon>
        <taxon>Litomosoides</taxon>
    </lineage>
</organism>
<evidence type="ECO:0000313" key="12">
    <source>
        <dbReference type="EMBL" id="VDK89614.1"/>
    </source>
</evidence>
<dbReference type="OrthoDB" id="755951at2759"/>
<proteinExistence type="inferred from homology"/>
<evidence type="ECO:0000256" key="9">
    <source>
        <dbReference type="ARBA" id="ARBA00023180"/>
    </source>
</evidence>
<dbReference type="InterPro" id="IPR041084">
    <property type="entry name" value="Ncstrn_small"/>
</dbReference>
<dbReference type="STRING" id="42156.A0A3P6VHF7"/>
<dbReference type="PANTHER" id="PTHR21092:SF0">
    <property type="entry name" value="NICASTRIN"/>
    <property type="match status" value="1"/>
</dbReference>
<keyword evidence="9" id="KW-0325">Glycoprotein</keyword>
<evidence type="ECO:0000256" key="6">
    <source>
        <dbReference type="ARBA" id="ARBA00022976"/>
    </source>
</evidence>
<keyword evidence="6" id="KW-0914">Notch signaling pathway</keyword>
<evidence type="ECO:0000256" key="7">
    <source>
        <dbReference type="ARBA" id="ARBA00022989"/>
    </source>
</evidence>
<keyword evidence="7 10" id="KW-1133">Transmembrane helix</keyword>
<dbReference type="OMA" id="ECVYPGV"/>
<dbReference type="PANTHER" id="PTHR21092">
    <property type="entry name" value="NICASTRIN"/>
    <property type="match status" value="1"/>
</dbReference>
<evidence type="ECO:0000256" key="5">
    <source>
        <dbReference type="ARBA" id="ARBA00022729"/>
    </source>
</evidence>
<dbReference type="GO" id="GO:0005886">
    <property type="term" value="C:plasma membrane"/>
    <property type="evidence" value="ECO:0007669"/>
    <property type="project" value="TreeGrafter"/>
</dbReference>
<comment type="similarity">
    <text evidence="2">Belongs to the nicastrin family.</text>
</comment>
<feature type="domain" description="Nicastrin small lobe" evidence="11">
    <location>
        <begin position="29"/>
        <end position="182"/>
    </location>
</feature>
<keyword evidence="5" id="KW-0732">Signal</keyword>
<evidence type="ECO:0000256" key="10">
    <source>
        <dbReference type="SAM" id="Phobius"/>
    </source>
</evidence>
<sequence>MWYGSLELNSCGERLSDQIYLDLIGGRYSCFRLLNGTHEIGCGSAEEGNEGVIVYADNADELINIIAGLHFLDRIITAFDIYLLNERIIKVLKDDRIRGVLLLRNESAVTDQKRLNVGFSEDAFCPNEQFGFRFISWKKPIFVIENLTEIDIIRNFCYEAFNRRNLKGTVLCSGRMKHFMRAAGNAQICLQRQKLFYGFSDSSIPLCDPLGDKNLFATVPAFMQKFKPKILVLAARMDSFSSFTEAAVGEVSTLTSLVSLLAVAKTIANHSTDFEAMAERNGRAIIFAFFHGESLGYIGSSATVDDIIKGKFPLDIRLTDIDSFIEVQHLDGSEPTFSAHIDSKVYSTPGSKLKVQILLDAAWLSLKKGNSRNDENKTGGKISIESKDPLPPSSYQSFLKGKRDIAGFILRPFGHQYIYNRINSLEDQNVFNNGTAKLKNQVIAAASAIIGAVVGFLTGGNETEADLFNQYDIDELYVSVLLDCFLKYPDWHTCNFFKSITKGDNQFEHYAKETYISVGKNNYSLIRVLMSMLIVNVLGSKNAVNVPDRGQCEDLNKQHKIYHYTWQFDPEDGKFICYRNSLYTTAAESPAFKLDGYDMHSGVYSTWVESVWTTKQLELFLTIHPNLTHDVTVFLSGLIFFIISLIVMELIYLGNKEGIKPTMFMLDSGYTRAPL</sequence>
<dbReference type="GO" id="GO:0016485">
    <property type="term" value="P:protein processing"/>
    <property type="evidence" value="ECO:0007669"/>
    <property type="project" value="InterPro"/>
</dbReference>
<evidence type="ECO:0000256" key="3">
    <source>
        <dbReference type="ARBA" id="ARBA00015303"/>
    </source>
</evidence>
<comment type="subcellular location">
    <subcellularLocation>
        <location evidence="1">Membrane</location>
        <topology evidence="1">Single-pass type I membrane protein</topology>
    </subcellularLocation>
</comment>
<dbReference type="GO" id="GO:0007219">
    <property type="term" value="P:Notch signaling pathway"/>
    <property type="evidence" value="ECO:0007669"/>
    <property type="project" value="UniProtKB-KW"/>
</dbReference>
<dbReference type="GO" id="GO:0007220">
    <property type="term" value="P:Notch receptor processing"/>
    <property type="evidence" value="ECO:0007669"/>
    <property type="project" value="TreeGrafter"/>
</dbReference>
<dbReference type="InterPro" id="IPR008710">
    <property type="entry name" value="Nicastrin"/>
</dbReference>
<accession>A0A3P6VHF7</accession>
<evidence type="ECO:0000259" key="11">
    <source>
        <dbReference type="Pfam" id="PF18266"/>
    </source>
</evidence>
<gene>
    <name evidence="12" type="ORF">NLS_LOCUS9207</name>
</gene>
<keyword evidence="13" id="KW-1185">Reference proteome</keyword>
<dbReference type="SUPFAM" id="SSF53187">
    <property type="entry name" value="Zn-dependent exopeptidases"/>
    <property type="match status" value="1"/>
</dbReference>
<evidence type="ECO:0000256" key="2">
    <source>
        <dbReference type="ARBA" id="ARBA00007717"/>
    </source>
</evidence>
<dbReference type="Gene3D" id="3.40.630.10">
    <property type="entry name" value="Zn peptidases"/>
    <property type="match status" value="1"/>
</dbReference>
<evidence type="ECO:0000256" key="4">
    <source>
        <dbReference type="ARBA" id="ARBA00022692"/>
    </source>
</evidence>
<feature type="transmembrane region" description="Helical" evidence="10">
    <location>
        <begin position="633"/>
        <end position="653"/>
    </location>
</feature>
<dbReference type="Proteomes" id="UP000277928">
    <property type="component" value="Unassembled WGS sequence"/>
</dbReference>
<name>A0A3P6VHF7_LITSI</name>
<evidence type="ECO:0000313" key="13">
    <source>
        <dbReference type="Proteomes" id="UP000277928"/>
    </source>
</evidence>
<keyword evidence="4 10" id="KW-0812">Transmembrane</keyword>
<dbReference type="Pfam" id="PF18266">
    <property type="entry name" value="Ncstrn_small"/>
    <property type="match status" value="1"/>
</dbReference>
<evidence type="ECO:0000256" key="8">
    <source>
        <dbReference type="ARBA" id="ARBA00023136"/>
    </source>
</evidence>
<protein>
    <recommendedName>
        <fullName evidence="3">Nicastrin</fullName>
    </recommendedName>
</protein>
<evidence type="ECO:0000256" key="1">
    <source>
        <dbReference type="ARBA" id="ARBA00004479"/>
    </source>
</evidence>
<dbReference type="Pfam" id="PF05450">
    <property type="entry name" value="Nicastrin"/>
    <property type="match status" value="1"/>
</dbReference>
<keyword evidence="8 10" id="KW-0472">Membrane</keyword>
<reference evidence="12 13" key="1">
    <citation type="submission" date="2018-08" db="EMBL/GenBank/DDBJ databases">
        <authorList>
            <person name="Laetsch R D."/>
            <person name="Stevens L."/>
            <person name="Kumar S."/>
            <person name="Blaxter L. M."/>
        </authorList>
    </citation>
    <scope>NUCLEOTIDE SEQUENCE [LARGE SCALE GENOMIC DNA]</scope>
</reference>
<dbReference type="AlphaFoldDB" id="A0A3P6VHF7"/>
<dbReference type="EMBL" id="UYRX01001429">
    <property type="protein sequence ID" value="VDK89614.1"/>
    <property type="molecule type" value="Genomic_DNA"/>
</dbReference>